<reference evidence="2 3" key="1">
    <citation type="journal article" date="2023" name="Plants (Basel)">
        <title>Bridging the Gap: Combining Genomics and Transcriptomics Approaches to Understand Stylosanthes scabra, an Orphan Legume from the Brazilian Caatinga.</title>
        <authorList>
            <person name="Ferreira-Neto J.R.C."/>
            <person name="da Silva M.D."/>
            <person name="Binneck E."/>
            <person name="de Melo N.F."/>
            <person name="da Silva R.H."/>
            <person name="de Melo A.L.T.M."/>
            <person name="Pandolfi V."/>
            <person name="Bustamante F.O."/>
            <person name="Brasileiro-Vidal A.C."/>
            <person name="Benko-Iseppon A.M."/>
        </authorList>
    </citation>
    <scope>NUCLEOTIDE SEQUENCE [LARGE SCALE GENOMIC DNA]</scope>
    <source>
        <tissue evidence="2">Leaves</tissue>
    </source>
</reference>
<name>A0ABU6X179_9FABA</name>
<accession>A0ABU6X179</accession>
<dbReference type="EMBL" id="JASCZI010211458">
    <property type="protein sequence ID" value="MED6191884.1"/>
    <property type="molecule type" value="Genomic_DNA"/>
</dbReference>
<evidence type="ECO:0000313" key="2">
    <source>
        <dbReference type="EMBL" id="MED6191884.1"/>
    </source>
</evidence>
<feature type="region of interest" description="Disordered" evidence="1">
    <location>
        <begin position="1"/>
        <end position="54"/>
    </location>
</feature>
<feature type="compositionally biased region" description="Basic and acidic residues" evidence="1">
    <location>
        <begin position="30"/>
        <end position="54"/>
    </location>
</feature>
<gene>
    <name evidence="2" type="ORF">PIB30_004963</name>
</gene>
<keyword evidence="3" id="KW-1185">Reference proteome</keyword>
<comment type="caution">
    <text evidence="2">The sequence shown here is derived from an EMBL/GenBank/DDBJ whole genome shotgun (WGS) entry which is preliminary data.</text>
</comment>
<organism evidence="2 3">
    <name type="scientific">Stylosanthes scabra</name>
    <dbReference type="NCBI Taxonomy" id="79078"/>
    <lineage>
        <taxon>Eukaryota</taxon>
        <taxon>Viridiplantae</taxon>
        <taxon>Streptophyta</taxon>
        <taxon>Embryophyta</taxon>
        <taxon>Tracheophyta</taxon>
        <taxon>Spermatophyta</taxon>
        <taxon>Magnoliopsida</taxon>
        <taxon>eudicotyledons</taxon>
        <taxon>Gunneridae</taxon>
        <taxon>Pentapetalae</taxon>
        <taxon>rosids</taxon>
        <taxon>fabids</taxon>
        <taxon>Fabales</taxon>
        <taxon>Fabaceae</taxon>
        <taxon>Papilionoideae</taxon>
        <taxon>50 kb inversion clade</taxon>
        <taxon>dalbergioids sensu lato</taxon>
        <taxon>Dalbergieae</taxon>
        <taxon>Pterocarpus clade</taxon>
        <taxon>Stylosanthes</taxon>
    </lineage>
</organism>
<proteinExistence type="predicted"/>
<evidence type="ECO:0000313" key="3">
    <source>
        <dbReference type="Proteomes" id="UP001341840"/>
    </source>
</evidence>
<evidence type="ECO:0000256" key="1">
    <source>
        <dbReference type="SAM" id="MobiDB-lite"/>
    </source>
</evidence>
<dbReference type="Proteomes" id="UP001341840">
    <property type="component" value="Unassembled WGS sequence"/>
</dbReference>
<sequence length="107" mass="12120">MEQMQRWGLGEGRNRKYAQPVTGKINDSVGKARERGGDEAEERRNRISLKSKEPMRKAKIEIEIGDMRLDGCHRRSENADKTGDVEGKAECMFSQGVTTYGKENRSS</sequence>
<protein>
    <submittedName>
        <fullName evidence="2">Uncharacterized protein</fullName>
    </submittedName>
</protein>